<accession>A0A081CAB1</accession>
<gene>
    <name evidence="1" type="ORF">U27_01417</name>
</gene>
<dbReference type="AlphaFoldDB" id="A0A081CAB1"/>
<evidence type="ECO:0000313" key="1">
    <source>
        <dbReference type="EMBL" id="GAK61516.1"/>
    </source>
</evidence>
<name>A0A081CAB1_VECG1</name>
<keyword evidence="2" id="KW-1185">Reference proteome</keyword>
<sequence length="156" mass="17448">MSEFQQVKTLIKPWKGLKQEDTQQQCSPYYCENPNKTLEGIKTVEIQHKRRPLYFRENPNKTLEGIKTGEIAQEITVAVMVKTLIKPWKGLKPGCGDGMNARRGGVKTLIKPWKGLKPLTAISRACTAASGENPNKTLEGIKTPQVQAGALWGCWR</sequence>
<dbReference type="HOGENOM" id="CLU_145234_0_0_0"/>
<organism evidence="1">
    <name type="scientific">Vecturithrix granuli</name>
    <dbReference type="NCBI Taxonomy" id="1499967"/>
    <lineage>
        <taxon>Bacteria</taxon>
        <taxon>Candidatus Moduliflexota</taxon>
        <taxon>Candidatus Vecturitrichia</taxon>
        <taxon>Candidatus Vecturitrichales</taxon>
        <taxon>Candidatus Vecturitrichaceae</taxon>
        <taxon>Candidatus Vecturithrix</taxon>
    </lineage>
</organism>
<dbReference type="Proteomes" id="UP000030661">
    <property type="component" value="Unassembled WGS sequence"/>
</dbReference>
<proteinExistence type="predicted"/>
<dbReference type="STRING" id="1499967.U27_01417"/>
<dbReference type="EMBL" id="DF820480">
    <property type="protein sequence ID" value="GAK61516.1"/>
    <property type="molecule type" value="Genomic_DNA"/>
</dbReference>
<evidence type="ECO:0000313" key="2">
    <source>
        <dbReference type="Proteomes" id="UP000030661"/>
    </source>
</evidence>
<reference evidence="1" key="1">
    <citation type="journal article" date="2015" name="PeerJ">
        <title>First genomic representation of candidate bacterial phylum KSB3 points to enhanced environmental sensing as a trigger of wastewater bulking.</title>
        <authorList>
            <person name="Sekiguchi Y."/>
            <person name="Ohashi A."/>
            <person name="Parks D.H."/>
            <person name="Yamauchi T."/>
            <person name="Tyson G.W."/>
            <person name="Hugenholtz P."/>
        </authorList>
    </citation>
    <scope>NUCLEOTIDE SEQUENCE [LARGE SCALE GENOMIC DNA]</scope>
</reference>
<protein>
    <submittedName>
        <fullName evidence="1">Uncharacterized protein</fullName>
    </submittedName>
</protein>